<keyword evidence="1" id="KW-1133">Transmembrane helix</keyword>
<dbReference type="RefSeq" id="WP_019129002.1">
    <property type="nucleotide sequence ID" value="NZ_CALUIC010000008.1"/>
</dbReference>
<keyword evidence="3" id="KW-1185">Reference proteome</keyword>
<dbReference type="EMBL" id="NFHO01000002">
    <property type="protein sequence ID" value="OUN44079.1"/>
    <property type="molecule type" value="Genomic_DNA"/>
</dbReference>
<gene>
    <name evidence="2" type="ORF">B5G21_02030</name>
</gene>
<name>A0A1Y3UCG9_9ACTN</name>
<accession>A0A1Y3UCG9</accession>
<evidence type="ECO:0000313" key="3">
    <source>
        <dbReference type="Proteomes" id="UP000196560"/>
    </source>
</evidence>
<keyword evidence="1" id="KW-0812">Transmembrane</keyword>
<dbReference type="Proteomes" id="UP000196560">
    <property type="component" value="Unassembled WGS sequence"/>
</dbReference>
<evidence type="ECO:0000256" key="1">
    <source>
        <dbReference type="SAM" id="Phobius"/>
    </source>
</evidence>
<sequence>MRFIDYNGSGGLDPQDIATSIAVEEATREDEPAEKSTPRQLSSNVGCATMAAFMALPILAILFAL</sequence>
<reference evidence="3" key="1">
    <citation type="submission" date="2017-04" db="EMBL/GenBank/DDBJ databases">
        <title>Function of individual gut microbiota members based on whole genome sequencing of pure cultures obtained from chicken caecum.</title>
        <authorList>
            <person name="Medvecky M."/>
            <person name="Cejkova D."/>
            <person name="Polansky O."/>
            <person name="Karasova D."/>
            <person name="Kubasova T."/>
            <person name="Cizek A."/>
            <person name="Rychlik I."/>
        </authorList>
    </citation>
    <scope>NUCLEOTIDE SEQUENCE [LARGE SCALE GENOMIC DNA]</scope>
    <source>
        <strain evidence="3">An70</strain>
    </source>
</reference>
<organism evidence="2 3">
    <name type="scientific">Enorma massiliensis</name>
    <dbReference type="NCBI Taxonomy" id="1472761"/>
    <lineage>
        <taxon>Bacteria</taxon>
        <taxon>Bacillati</taxon>
        <taxon>Actinomycetota</taxon>
        <taxon>Coriobacteriia</taxon>
        <taxon>Coriobacteriales</taxon>
        <taxon>Coriobacteriaceae</taxon>
        <taxon>Enorma</taxon>
    </lineage>
</organism>
<dbReference type="AlphaFoldDB" id="A0A1Y3UCG9"/>
<dbReference type="GeneID" id="98653915"/>
<protein>
    <submittedName>
        <fullName evidence="2">Uncharacterized protein</fullName>
    </submittedName>
</protein>
<proteinExistence type="predicted"/>
<feature type="transmembrane region" description="Helical" evidence="1">
    <location>
        <begin position="45"/>
        <end position="64"/>
    </location>
</feature>
<keyword evidence="1" id="KW-0472">Membrane</keyword>
<evidence type="ECO:0000313" key="2">
    <source>
        <dbReference type="EMBL" id="OUN44079.1"/>
    </source>
</evidence>
<comment type="caution">
    <text evidence="2">The sequence shown here is derived from an EMBL/GenBank/DDBJ whole genome shotgun (WGS) entry which is preliminary data.</text>
</comment>
<dbReference type="STRING" id="1118060.GCA_000311845_01724"/>